<proteinExistence type="predicted"/>
<gene>
    <name evidence="1" type="ORF">SAMN05192561_1184</name>
</gene>
<organism evidence="1 2">
    <name type="scientific">Halopenitus malekzadehii</name>
    <dbReference type="NCBI Taxonomy" id="1267564"/>
    <lineage>
        <taxon>Archaea</taxon>
        <taxon>Methanobacteriati</taxon>
        <taxon>Methanobacteriota</taxon>
        <taxon>Stenosarchaea group</taxon>
        <taxon>Halobacteria</taxon>
        <taxon>Halobacteriales</taxon>
        <taxon>Haloferacaceae</taxon>
        <taxon>Halopenitus</taxon>
    </lineage>
</organism>
<evidence type="ECO:0000313" key="2">
    <source>
        <dbReference type="Proteomes" id="UP000199215"/>
    </source>
</evidence>
<reference evidence="1 2" key="1">
    <citation type="submission" date="2016-10" db="EMBL/GenBank/DDBJ databases">
        <authorList>
            <person name="de Groot N.N."/>
        </authorList>
    </citation>
    <scope>NUCLEOTIDE SEQUENCE [LARGE SCALE GENOMIC DNA]</scope>
    <source>
        <strain evidence="1 2">IBRC-M10418</strain>
    </source>
</reference>
<keyword evidence="2" id="KW-1185">Reference proteome</keyword>
<dbReference type="EMBL" id="FNWU01000018">
    <property type="protein sequence ID" value="SEH64020.1"/>
    <property type="molecule type" value="Genomic_DNA"/>
</dbReference>
<dbReference type="AlphaFoldDB" id="A0A1H6JTW1"/>
<accession>A0A1H6JTW1</accession>
<dbReference type="RefSeq" id="WP_092817812.1">
    <property type="nucleotide sequence ID" value="NZ_FNWU01000018.1"/>
</dbReference>
<dbReference type="Proteomes" id="UP000199215">
    <property type="component" value="Unassembled WGS sequence"/>
</dbReference>
<name>A0A1H6JTW1_9EURY</name>
<evidence type="ECO:0008006" key="3">
    <source>
        <dbReference type="Google" id="ProtNLM"/>
    </source>
</evidence>
<dbReference type="OrthoDB" id="296462at2157"/>
<protein>
    <recommendedName>
        <fullName evidence="3">Dihydrodiol dehydrogenase</fullName>
    </recommendedName>
</protein>
<evidence type="ECO:0000313" key="1">
    <source>
        <dbReference type="EMBL" id="SEH64020.1"/>
    </source>
</evidence>
<sequence>MSEESPTLPEKENTIVVRNEFTEVYVKKVHTGKGERLEVVSPKTGFSIRLDALGLEGLSWQDPETISKFLETPYGPEDHDESH</sequence>
<dbReference type="STRING" id="1267564.SAMN05192561_1184"/>